<feature type="chain" id="PRO_5047241979" description="TonB C-terminal domain-containing protein" evidence="6">
    <location>
        <begin position="19"/>
        <end position="294"/>
    </location>
</feature>
<dbReference type="Proteomes" id="UP001242010">
    <property type="component" value="Chromosome"/>
</dbReference>
<feature type="compositionally biased region" description="Basic and acidic residues" evidence="5">
    <location>
        <begin position="184"/>
        <end position="193"/>
    </location>
</feature>
<keyword evidence="9" id="KW-1185">Reference proteome</keyword>
<evidence type="ECO:0000256" key="3">
    <source>
        <dbReference type="ARBA" id="ARBA00022989"/>
    </source>
</evidence>
<comment type="subcellular location">
    <subcellularLocation>
        <location evidence="1">Membrane</location>
        <topology evidence="1">Single-pass membrane protein</topology>
    </subcellularLocation>
</comment>
<evidence type="ECO:0000256" key="6">
    <source>
        <dbReference type="SAM" id="SignalP"/>
    </source>
</evidence>
<dbReference type="EMBL" id="AP027079">
    <property type="protein sequence ID" value="BDU69935.1"/>
    <property type="molecule type" value="Genomic_DNA"/>
</dbReference>
<feature type="domain" description="TonB C-terminal" evidence="7">
    <location>
        <begin position="205"/>
        <end position="281"/>
    </location>
</feature>
<evidence type="ECO:0000256" key="1">
    <source>
        <dbReference type="ARBA" id="ARBA00004167"/>
    </source>
</evidence>
<dbReference type="SUPFAM" id="SSF74653">
    <property type="entry name" value="TolA/TonB C-terminal domain"/>
    <property type="match status" value="1"/>
</dbReference>
<proteinExistence type="predicted"/>
<evidence type="ECO:0000313" key="9">
    <source>
        <dbReference type="Proteomes" id="UP001242010"/>
    </source>
</evidence>
<organism evidence="8 9">
    <name type="scientific">Geothrix oryzae</name>
    <dbReference type="NCBI Taxonomy" id="2927975"/>
    <lineage>
        <taxon>Bacteria</taxon>
        <taxon>Pseudomonadati</taxon>
        <taxon>Acidobacteriota</taxon>
        <taxon>Holophagae</taxon>
        <taxon>Holophagales</taxon>
        <taxon>Holophagaceae</taxon>
        <taxon>Geothrix</taxon>
    </lineage>
</organism>
<feature type="compositionally biased region" description="Low complexity" evidence="5">
    <location>
        <begin position="174"/>
        <end position="183"/>
    </location>
</feature>
<sequence length="294" mass="31191">MPHPAAILCLASALGAQAPGPAASLGPVRSVSLKVLIPDSNRAAVSLDPDQVQEDLTAFFTRNGLPVLPASEVEGAEGAYSLEVSPITLQYGEGTCLLSVSERLLPLDSPKTGAKTGAKTPPREWGTNYMAAQAGDQGLLFQTRQIVLSMAAHLIRLSRGGTTPPLTVQPLAAPAQADAAQRPAPERPRAQEVDFSRVKVKVRPPAPPYPAASLSQGTEGTVIAQITIDPDGRPRRAIAVSGPAELKPTALRYAMQWVFEPARLDGEPQWATFNLTLAFRLHPGPLPNQPPKRH</sequence>
<gene>
    <name evidence="8" type="ORF">GETHOR_20360</name>
</gene>
<dbReference type="Gene3D" id="3.30.1150.10">
    <property type="match status" value="1"/>
</dbReference>
<evidence type="ECO:0000259" key="7">
    <source>
        <dbReference type="Pfam" id="PF03544"/>
    </source>
</evidence>
<evidence type="ECO:0000256" key="5">
    <source>
        <dbReference type="SAM" id="MobiDB-lite"/>
    </source>
</evidence>
<feature type="region of interest" description="Disordered" evidence="5">
    <location>
        <begin position="174"/>
        <end position="193"/>
    </location>
</feature>
<keyword evidence="4" id="KW-0472">Membrane</keyword>
<evidence type="ECO:0000256" key="2">
    <source>
        <dbReference type="ARBA" id="ARBA00022692"/>
    </source>
</evidence>
<dbReference type="RefSeq" id="WP_286353655.1">
    <property type="nucleotide sequence ID" value="NZ_AP027079.1"/>
</dbReference>
<keyword evidence="2" id="KW-0812">Transmembrane</keyword>
<dbReference type="InterPro" id="IPR006260">
    <property type="entry name" value="TonB/TolA_C"/>
</dbReference>
<dbReference type="Pfam" id="PF03544">
    <property type="entry name" value="TonB_C"/>
    <property type="match status" value="1"/>
</dbReference>
<keyword evidence="6" id="KW-0732">Signal</keyword>
<protein>
    <recommendedName>
        <fullName evidence="7">TonB C-terminal domain-containing protein</fullName>
    </recommendedName>
</protein>
<name>A0ABN6V7M5_9BACT</name>
<accession>A0ABN6V7M5</accession>
<dbReference type="NCBIfam" id="TIGR01352">
    <property type="entry name" value="tonB_Cterm"/>
    <property type="match status" value="1"/>
</dbReference>
<evidence type="ECO:0000256" key="4">
    <source>
        <dbReference type="ARBA" id="ARBA00023136"/>
    </source>
</evidence>
<keyword evidence="3" id="KW-1133">Transmembrane helix</keyword>
<dbReference type="InterPro" id="IPR037682">
    <property type="entry name" value="TonB_C"/>
</dbReference>
<feature type="signal peptide" evidence="6">
    <location>
        <begin position="1"/>
        <end position="18"/>
    </location>
</feature>
<evidence type="ECO:0000313" key="8">
    <source>
        <dbReference type="EMBL" id="BDU69935.1"/>
    </source>
</evidence>
<reference evidence="9" key="1">
    <citation type="journal article" date="2023" name="Int. J. Syst. Evol. Microbiol.">
        <title>Mesoterricola silvestris gen. nov., sp. nov., Mesoterricola sediminis sp. nov., Geothrix oryzae sp. nov., Geothrix edaphica sp. nov., Geothrix rubra sp. nov., and Geothrix limicola sp. nov., six novel members of Acidobacteriota isolated from soils.</title>
        <authorList>
            <person name="Itoh H."/>
            <person name="Sugisawa Y."/>
            <person name="Mise K."/>
            <person name="Xu Z."/>
            <person name="Kuniyasu M."/>
            <person name="Ushijima N."/>
            <person name="Kawano K."/>
            <person name="Kobayashi E."/>
            <person name="Shiratori Y."/>
            <person name="Masuda Y."/>
            <person name="Senoo K."/>
        </authorList>
    </citation>
    <scope>NUCLEOTIDE SEQUENCE [LARGE SCALE GENOMIC DNA]</scope>
    <source>
        <strain evidence="9">Red222</strain>
    </source>
</reference>